<evidence type="ECO:0000313" key="2">
    <source>
        <dbReference type="EMBL" id="MBX0325124.1"/>
    </source>
</evidence>
<proteinExistence type="predicted"/>
<keyword evidence="1" id="KW-1133">Transmembrane helix</keyword>
<evidence type="ECO:0000256" key="1">
    <source>
        <dbReference type="SAM" id="Phobius"/>
    </source>
</evidence>
<keyword evidence="1" id="KW-0472">Membrane</keyword>
<dbReference type="Proteomes" id="UP001430377">
    <property type="component" value="Unassembled WGS sequence"/>
</dbReference>
<sequence>MATKQPTAGGEEQIELESRLRNGSLLMALAGVAFIGYGIVFLILNFVGSGFELGVSTLGGMTKADLSPTVAYYISHLHVATAAFIISTGIAVTALSWYGVRQQLTWAWATAVVAAVVGLGLALPMHYTADAFAHDWLTHLGPIYLATIVFVVGVVLAYQGLQSS</sequence>
<reference evidence="2 3" key="1">
    <citation type="submission" date="2021-06" db="EMBL/GenBank/DDBJ databases">
        <title>Halomicroarcula sp. a new haloarchaeum isolated from saline soil.</title>
        <authorList>
            <person name="Duran-Viseras A."/>
            <person name="Sanchez-Porro C."/>
            <person name="Ventosa A."/>
        </authorList>
    </citation>
    <scope>NUCLEOTIDE SEQUENCE [LARGE SCALE GENOMIC DNA]</scope>
    <source>
        <strain evidence="2 3">F13</strain>
    </source>
</reference>
<name>A0AAW4PYF0_9EURY</name>
<keyword evidence="3" id="KW-1185">Reference proteome</keyword>
<evidence type="ECO:0008006" key="4">
    <source>
        <dbReference type="Google" id="ProtNLM"/>
    </source>
</evidence>
<protein>
    <recommendedName>
        <fullName evidence="4">DUF998 domain-containing protein</fullName>
    </recommendedName>
</protein>
<organism evidence="2 3">
    <name type="scientific">Haloarcula rubra</name>
    <dbReference type="NCBI Taxonomy" id="2487747"/>
    <lineage>
        <taxon>Archaea</taxon>
        <taxon>Methanobacteriati</taxon>
        <taxon>Methanobacteriota</taxon>
        <taxon>Stenosarchaea group</taxon>
        <taxon>Halobacteria</taxon>
        <taxon>Halobacteriales</taxon>
        <taxon>Haloarculaceae</taxon>
        <taxon>Haloarcula</taxon>
    </lineage>
</organism>
<comment type="caution">
    <text evidence="2">The sequence shown here is derived from an EMBL/GenBank/DDBJ whole genome shotgun (WGS) entry which is preliminary data.</text>
</comment>
<feature type="transmembrane region" description="Helical" evidence="1">
    <location>
        <begin position="71"/>
        <end position="98"/>
    </location>
</feature>
<keyword evidence="1" id="KW-0812">Transmembrane</keyword>
<feature type="transmembrane region" description="Helical" evidence="1">
    <location>
        <begin position="143"/>
        <end position="161"/>
    </location>
</feature>
<feature type="transmembrane region" description="Helical" evidence="1">
    <location>
        <begin position="25"/>
        <end position="51"/>
    </location>
</feature>
<accession>A0AAW4PYF0</accession>
<dbReference type="EMBL" id="RKLR01000010">
    <property type="protein sequence ID" value="MBX0325124.1"/>
    <property type="molecule type" value="Genomic_DNA"/>
</dbReference>
<gene>
    <name evidence="2" type="ORF">EGH21_19015</name>
</gene>
<evidence type="ECO:0000313" key="3">
    <source>
        <dbReference type="Proteomes" id="UP001430377"/>
    </source>
</evidence>
<dbReference type="AlphaFoldDB" id="A0AAW4PYF0"/>
<feature type="transmembrane region" description="Helical" evidence="1">
    <location>
        <begin position="105"/>
        <end position="123"/>
    </location>
</feature>
<dbReference type="RefSeq" id="WP_220619988.1">
    <property type="nucleotide sequence ID" value="NZ_RKLR01000010.1"/>
</dbReference>